<evidence type="ECO:0000256" key="4">
    <source>
        <dbReference type="ARBA" id="ARBA00022729"/>
    </source>
</evidence>
<keyword evidence="2 6" id="KW-0813">Transport</keyword>
<dbReference type="Proteomes" id="UP000295357">
    <property type="component" value="Unassembled WGS sequence"/>
</dbReference>
<comment type="subcellular location">
    <subcellularLocation>
        <location evidence="6">Periplasm</location>
    </subcellularLocation>
</comment>
<dbReference type="GO" id="GO:0015768">
    <property type="term" value="P:maltose transport"/>
    <property type="evidence" value="ECO:0007669"/>
    <property type="project" value="TreeGrafter"/>
</dbReference>
<name>A0A4R6MWR9_9BURK</name>
<dbReference type="RefSeq" id="WP_133604801.1">
    <property type="nucleotide sequence ID" value="NZ_JAUFPJ010000009.1"/>
</dbReference>
<dbReference type="SUPFAM" id="SSF53850">
    <property type="entry name" value="Periplasmic binding protein-like II"/>
    <property type="match status" value="1"/>
</dbReference>
<evidence type="ECO:0000256" key="2">
    <source>
        <dbReference type="ARBA" id="ARBA00022448"/>
    </source>
</evidence>
<comment type="caution">
    <text evidence="7">The sequence shown here is derived from an EMBL/GenBank/DDBJ whole genome shotgun (WGS) entry which is preliminary data.</text>
</comment>
<dbReference type="Gene3D" id="3.40.190.10">
    <property type="entry name" value="Periplasmic binding protein-like II"/>
    <property type="match status" value="2"/>
</dbReference>
<feature type="signal peptide" evidence="6">
    <location>
        <begin position="1"/>
        <end position="23"/>
    </location>
</feature>
<dbReference type="OrthoDB" id="9766758at2"/>
<keyword evidence="3 6" id="KW-0762">Sugar transport</keyword>
<dbReference type="InterPro" id="IPR006061">
    <property type="entry name" value="SBP_1_CS"/>
</dbReference>
<dbReference type="EMBL" id="SNXE01000008">
    <property type="protein sequence ID" value="TDP06650.1"/>
    <property type="molecule type" value="Genomic_DNA"/>
</dbReference>
<dbReference type="GO" id="GO:0042597">
    <property type="term" value="C:periplasmic space"/>
    <property type="evidence" value="ECO:0007669"/>
    <property type="project" value="UniProtKB-SubCell"/>
</dbReference>
<comment type="function">
    <text evidence="6">Part of the ABC transporter complex MalEFGK involved in maltose/maltodextrin import. Binds maltose and higher maltodextrins.</text>
</comment>
<dbReference type="NCBIfam" id="NF007011">
    <property type="entry name" value="PRK09474.1"/>
    <property type="match status" value="1"/>
</dbReference>
<comment type="similarity">
    <text evidence="1 6">Belongs to the bacterial solute-binding protein 1 family.</text>
</comment>
<evidence type="ECO:0000256" key="5">
    <source>
        <dbReference type="ARBA" id="ARBA00030303"/>
    </source>
</evidence>
<dbReference type="Pfam" id="PF01547">
    <property type="entry name" value="SBP_bac_1"/>
    <property type="match status" value="1"/>
</dbReference>
<evidence type="ECO:0000256" key="6">
    <source>
        <dbReference type="RuleBase" id="RU365005"/>
    </source>
</evidence>
<evidence type="ECO:0000313" key="8">
    <source>
        <dbReference type="Proteomes" id="UP000295357"/>
    </source>
</evidence>
<dbReference type="InterPro" id="IPR006059">
    <property type="entry name" value="SBP"/>
</dbReference>
<reference evidence="7 8" key="1">
    <citation type="submission" date="2019-03" db="EMBL/GenBank/DDBJ databases">
        <title>Genomic Encyclopedia of Type Strains, Phase IV (KMG-IV): sequencing the most valuable type-strain genomes for metagenomic binning, comparative biology and taxonomic classification.</title>
        <authorList>
            <person name="Goeker M."/>
        </authorList>
    </citation>
    <scope>NUCLEOTIDE SEQUENCE [LARGE SCALE GENOMIC DNA]</scope>
    <source>
        <strain evidence="7 8">DSM 25082</strain>
    </source>
</reference>
<evidence type="ECO:0000256" key="1">
    <source>
        <dbReference type="ARBA" id="ARBA00008520"/>
    </source>
</evidence>
<proteinExistence type="inferred from homology"/>
<protein>
    <recommendedName>
        <fullName evidence="5 6">Maltodextrin-binding protein</fullName>
    </recommendedName>
</protein>
<dbReference type="PROSITE" id="PS01037">
    <property type="entry name" value="SBP_BACTERIAL_1"/>
    <property type="match status" value="1"/>
</dbReference>
<dbReference type="AlphaFoldDB" id="A0A4R6MWR9"/>
<evidence type="ECO:0000256" key="3">
    <source>
        <dbReference type="ARBA" id="ARBA00022597"/>
    </source>
</evidence>
<dbReference type="GO" id="GO:0042956">
    <property type="term" value="P:maltodextrin transmembrane transport"/>
    <property type="evidence" value="ECO:0007669"/>
    <property type="project" value="TreeGrafter"/>
</dbReference>
<dbReference type="InterPro" id="IPR006060">
    <property type="entry name" value="Maltose/Cyclodextrin-bd"/>
</dbReference>
<keyword evidence="8" id="KW-1185">Reference proteome</keyword>
<keyword evidence="6" id="KW-0574">Periplasm</keyword>
<sequence length="396" mass="42638">MKRRAARGLIAAALLSAALGAAAQTAPRLLVWINGDKAYNGLQQVGNAFEQRSGVKVVVEHPVDATDKFQQAAGAGKGPDIFCWPHDRVGEWAKAGLLSPIRPGPALRAEIEDAAWQAFRYRGRLWGYPLAIETTGLIYNKALVPKPPASFEELIALDRQLQRKGKRAILWDYNKSFFSWPLLAGAGGEIFGRTPDGEYDPAQVGVNNAGALAGGRMIERLIKDGHMPRGARYAEMESAFARGEVAMMISGAWAWDNARRAKIDFGVAPIPAVVPGKPSKPFVGVLGCMIAAPSKLKDVAREFLEQHLLRPEALKLLDADVPLGVPANKAFYAELAANPLIKASMENARAGQPIPNVPEVGRFWTAMDAALEAITNGLQSPQDALNGAAARMQLKP</sequence>
<dbReference type="PRINTS" id="PR00181">
    <property type="entry name" value="MALTOSEBP"/>
</dbReference>
<feature type="chain" id="PRO_5020914837" description="Maltodextrin-binding protein" evidence="6">
    <location>
        <begin position="24"/>
        <end position="396"/>
    </location>
</feature>
<keyword evidence="4 6" id="KW-0732">Signal</keyword>
<gene>
    <name evidence="7" type="ORF">DFR39_108119</name>
</gene>
<dbReference type="GO" id="GO:0055052">
    <property type="term" value="C:ATP-binding cassette (ABC) transporter complex, substrate-binding subunit-containing"/>
    <property type="evidence" value="ECO:0007669"/>
    <property type="project" value="TreeGrafter"/>
</dbReference>
<organism evidence="7 8">
    <name type="scientific">Roseateles asaccharophilus</name>
    <dbReference type="NCBI Taxonomy" id="582607"/>
    <lineage>
        <taxon>Bacteria</taxon>
        <taxon>Pseudomonadati</taxon>
        <taxon>Pseudomonadota</taxon>
        <taxon>Betaproteobacteria</taxon>
        <taxon>Burkholderiales</taxon>
        <taxon>Sphaerotilaceae</taxon>
        <taxon>Roseateles</taxon>
    </lineage>
</organism>
<dbReference type="GO" id="GO:0015144">
    <property type="term" value="F:carbohydrate transmembrane transporter activity"/>
    <property type="evidence" value="ECO:0007669"/>
    <property type="project" value="InterPro"/>
</dbReference>
<accession>A0A4R6MWR9</accession>
<dbReference type="GO" id="GO:1901982">
    <property type="term" value="F:maltose binding"/>
    <property type="evidence" value="ECO:0007669"/>
    <property type="project" value="TreeGrafter"/>
</dbReference>
<dbReference type="PANTHER" id="PTHR30061:SF50">
    <property type="entry name" value="MALTOSE_MALTODEXTRIN-BINDING PERIPLASMIC PROTEIN"/>
    <property type="match status" value="1"/>
</dbReference>
<evidence type="ECO:0000313" key="7">
    <source>
        <dbReference type="EMBL" id="TDP06650.1"/>
    </source>
</evidence>
<dbReference type="PANTHER" id="PTHR30061">
    <property type="entry name" value="MALTOSE-BINDING PERIPLASMIC PROTEIN"/>
    <property type="match status" value="1"/>
</dbReference>